<dbReference type="Proteomes" id="UP000509626">
    <property type="component" value="Chromosome"/>
</dbReference>
<dbReference type="SUPFAM" id="SSF54593">
    <property type="entry name" value="Glyoxalase/Bleomycin resistance protein/Dihydroxybiphenyl dioxygenase"/>
    <property type="match status" value="1"/>
</dbReference>
<sequence length="133" mass="14734">MDARAIDHATLHVPSDGLADAAAFYRDALGFDLEGVDRFEAGETPFFDVRLAPEHLLHLWPTEEFTEPDGTNYDHLALVVEQSVEELEAELADAGVEVERRLENPTGATGRAPAVYVRDPFGYRLELKQPVGE</sequence>
<accession>A0A7D5L8R1</accession>
<dbReference type="AlphaFoldDB" id="A0A7D5L8R1"/>
<keyword evidence="3" id="KW-1185">Reference proteome</keyword>
<dbReference type="InterPro" id="IPR029068">
    <property type="entry name" value="Glyas_Bleomycin-R_OHBP_Dase"/>
</dbReference>
<organism evidence="2 3">
    <name type="scientific">Halorarum salinum</name>
    <dbReference type="NCBI Taxonomy" id="2743089"/>
    <lineage>
        <taxon>Archaea</taxon>
        <taxon>Methanobacteriati</taxon>
        <taxon>Methanobacteriota</taxon>
        <taxon>Stenosarchaea group</taxon>
        <taxon>Halobacteria</taxon>
        <taxon>Halobacteriales</taxon>
        <taxon>Haloferacaceae</taxon>
        <taxon>Halorarum</taxon>
    </lineage>
</organism>
<dbReference type="Pfam" id="PF00903">
    <property type="entry name" value="Glyoxalase"/>
    <property type="match status" value="1"/>
</dbReference>
<dbReference type="InterPro" id="IPR037523">
    <property type="entry name" value="VOC_core"/>
</dbReference>
<protein>
    <submittedName>
        <fullName evidence="2">VOC family protein</fullName>
    </submittedName>
</protein>
<feature type="domain" description="VOC" evidence="1">
    <location>
        <begin position="5"/>
        <end position="130"/>
    </location>
</feature>
<dbReference type="PROSITE" id="PS51819">
    <property type="entry name" value="VOC"/>
    <property type="match status" value="1"/>
</dbReference>
<dbReference type="Gene3D" id="3.10.180.10">
    <property type="entry name" value="2,3-Dihydroxybiphenyl 1,2-Dioxygenase, domain 1"/>
    <property type="match status" value="1"/>
</dbReference>
<gene>
    <name evidence="2" type="ORF">HUG12_02160</name>
</gene>
<name>A0A7D5L8R1_9EURY</name>
<dbReference type="CDD" id="cd06587">
    <property type="entry name" value="VOC"/>
    <property type="match status" value="1"/>
</dbReference>
<dbReference type="KEGG" id="halu:HUG12_02160"/>
<dbReference type="EMBL" id="CP058579">
    <property type="protein sequence ID" value="QLG60610.1"/>
    <property type="molecule type" value="Genomic_DNA"/>
</dbReference>
<evidence type="ECO:0000313" key="2">
    <source>
        <dbReference type="EMBL" id="QLG60610.1"/>
    </source>
</evidence>
<dbReference type="OrthoDB" id="6111at2157"/>
<evidence type="ECO:0000313" key="3">
    <source>
        <dbReference type="Proteomes" id="UP000509626"/>
    </source>
</evidence>
<dbReference type="GeneID" id="56036225"/>
<dbReference type="InterPro" id="IPR004360">
    <property type="entry name" value="Glyas_Fos-R_dOase_dom"/>
</dbReference>
<dbReference type="RefSeq" id="WP_179267196.1">
    <property type="nucleotide sequence ID" value="NZ_CP058579.1"/>
</dbReference>
<proteinExistence type="predicted"/>
<reference evidence="2 3" key="1">
    <citation type="submission" date="2020-06" db="EMBL/GenBank/DDBJ databases">
        <title>NJ-3-1, isolated from saline soil.</title>
        <authorList>
            <person name="Cui H.L."/>
            <person name="Shi X."/>
        </authorList>
    </citation>
    <scope>NUCLEOTIDE SEQUENCE [LARGE SCALE GENOMIC DNA]</scope>
    <source>
        <strain evidence="2 3">NJ-3-1</strain>
    </source>
</reference>
<evidence type="ECO:0000259" key="1">
    <source>
        <dbReference type="PROSITE" id="PS51819"/>
    </source>
</evidence>